<dbReference type="InterPro" id="IPR031709">
    <property type="entry name" value="PutAbiC"/>
</dbReference>
<keyword evidence="1" id="KW-1133">Transmembrane helix</keyword>
<dbReference type="Pfam" id="PF16872">
    <property type="entry name" value="putAbiC"/>
    <property type="match status" value="1"/>
</dbReference>
<comment type="caution">
    <text evidence="2">The sequence shown here is derived from an EMBL/GenBank/DDBJ whole genome shotgun (WGS) entry which is preliminary data.</text>
</comment>
<keyword evidence="1" id="KW-0472">Membrane</keyword>
<keyword evidence="1" id="KW-0812">Transmembrane</keyword>
<proteinExistence type="predicted"/>
<dbReference type="EMBL" id="JAMQPR010000001">
    <property type="protein sequence ID" value="MCW7503525.1"/>
    <property type="molecule type" value="Genomic_DNA"/>
</dbReference>
<feature type="transmembrane region" description="Helical" evidence="1">
    <location>
        <begin position="50"/>
        <end position="70"/>
    </location>
</feature>
<dbReference type="RefSeq" id="WP_265357488.1">
    <property type="nucleotide sequence ID" value="NZ_JAMQPR010000001.1"/>
</dbReference>
<accession>A0ABT3M558</accession>
<gene>
    <name evidence="2" type="ORF">ND855_05265</name>
</gene>
<protein>
    <submittedName>
        <fullName evidence="2">Phage abortive infection protein</fullName>
    </submittedName>
</protein>
<keyword evidence="3" id="KW-1185">Reference proteome</keyword>
<dbReference type="Proteomes" id="UP001208794">
    <property type="component" value="Unassembled WGS sequence"/>
</dbReference>
<feature type="transmembrane region" description="Helical" evidence="1">
    <location>
        <begin position="7"/>
        <end position="30"/>
    </location>
</feature>
<evidence type="ECO:0000313" key="3">
    <source>
        <dbReference type="Proteomes" id="UP001208794"/>
    </source>
</evidence>
<reference evidence="2 3" key="1">
    <citation type="submission" date="2022-06" db="EMBL/GenBank/DDBJ databases">
        <title>Leptospira isolates from biofilms formed at urban environments.</title>
        <authorList>
            <person name="Ribeiro P.S."/>
            <person name="Sousa T."/>
            <person name="Carvalho N."/>
            <person name="Aburjaile F."/>
            <person name="Neves F."/>
            <person name="Oliveira D."/>
            <person name="Blanco L."/>
            <person name="Lima J."/>
            <person name="Costa F."/>
            <person name="Brenig B."/>
            <person name="Soares S."/>
            <person name="Ramos R."/>
            <person name="Goes-Neto A."/>
            <person name="Matiuzzi M."/>
            <person name="Azevedo V."/>
            <person name="Ristow P."/>
        </authorList>
    </citation>
    <scope>NUCLEOTIDE SEQUENCE [LARGE SCALE GENOMIC DNA]</scope>
    <source>
        <strain evidence="2 3">VSF14</strain>
    </source>
</reference>
<evidence type="ECO:0000313" key="2">
    <source>
        <dbReference type="EMBL" id="MCW7503525.1"/>
    </source>
</evidence>
<evidence type="ECO:0000256" key="1">
    <source>
        <dbReference type="SAM" id="Phobius"/>
    </source>
</evidence>
<organism evidence="2 3">
    <name type="scientific">Leptospira paudalimensis</name>
    <dbReference type="NCBI Taxonomy" id="2950024"/>
    <lineage>
        <taxon>Bacteria</taxon>
        <taxon>Pseudomonadati</taxon>
        <taxon>Spirochaetota</taxon>
        <taxon>Spirochaetia</taxon>
        <taxon>Leptospirales</taxon>
        <taxon>Leptospiraceae</taxon>
        <taxon>Leptospira</taxon>
    </lineage>
</organism>
<sequence length="290" mass="34234">MKNKILNFLAIFSFFLGIVLVIILLIQIYLSGYRINIQYINLDNSNKIATIFQGIVGTAWLVTTITLLFLTIEIQKKELRETSNSLRQQNEDSHFFSLLNTFNAIRNQIELSITYYQSINSLNSGEYKESKYRGNRYFENIFSWFIMFSEVVNPKIKDQLKISNNLNQLNLVFGLNNEQINLFKELIIFDNSWGFYGSVFSAYFGLLSSDLGNYYNLLTQIIKFTERSLSKEIYINYIKSVLSRDEISLFYYYGITNFELRKFLEKTKFFDQVDNIDLIEKEHQNFYKTA</sequence>
<name>A0ABT3M558_9LEPT</name>